<keyword evidence="3" id="KW-1185">Reference proteome</keyword>
<dbReference type="EMBL" id="AGTP01075059">
    <property type="status" value="NOT_ANNOTATED_CDS"/>
    <property type="molecule type" value="Genomic_DNA"/>
</dbReference>
<accession>A0A287DEL4</accession>
<gene>
    <name evidence="2" type="primary">MCOLN2</name>
</gene>
<reference evidence="3" key="1">
    <citation type="submission" date="2011-11" db="EMBL/GenBank/DDBJ databases">
        <title>The Draft Genome of Spermophilus tridecemlineatus.</title>
        <authorList>
            <consortium name="The Broad Institute Genome Assembly &amp; Analysis Group"/>
            <consortium name="Computational R&amp;D Group"/>
            <consortium name="and Sequencing Platform"/>
            <person name="Di Palma F."/>
            <person name="Alfoldi J."/>
            <person name="Johnson J."/>
            <person name="Berlin A."/>
            <person name="Gnerre S."/>
            <person name="Jaffe D."/>
            <person name="MacCallum I."/>
            <person name="Young S."/>
            <person name="Walker B.J."/>
            <person name="Lindblad-Toh K."/>
        </authorList>
    </citation>
    <scope>NUCLEOTIDE SEQUENCE [LARGE SCALE GENOMIC DNA]</scope>
</reference>
<keyword evidence="1" id="KW-0472">Membrane</keyword>
<dbReference type="PANTHER" id="PTHR12127:SF4">
    <property type="entry name" value="MUCOLIPIN-2"/>
    <property type="match status" value="1"/>
</dbReference>
<reference evidence="2" key="3">
    <citation type="submission" date="2025-09" db="UniProtKB">
        <authorList>
            <consortium name="Ensembl"/>
        </authorList>
    </citation>
    <scope>IDENTIFICATION</scope>
</reference>
<dbReference type="EMBL" id="AGTP01075058">
    <property type="status" value="NOT_ANNOTATED_CDS"/>
    <property type="molecule type" value="Genomic_DNA"/>
</dbReference>
<dbReference type="GO" id="GO:0072345">
    <property type="term" value="F:NAADP-sensitive calcium-release channel activity"/>
    <property type="evidence" value="ECO:0007669"/>
    <property type="project" value="TreeGrafter"/>
</dbReference>
<organism evidence="2 3">
    <name type="scientific">Ictidomys tridecemlineatus</name>
    <name type="common">Thirteen-lined ground squirrel</name>
    <name type="synonym">Spermophilus tridecemlineatus</name>
    <dbReference type="NCBI Taxonomy" id="43179"/>
    <lineage>
        <taxon>Eukaryota</taxon>
        <taxon>Metazoa</taxon>
        <taxon>Chordata</taxon>
        <taxon>Craniata</taxon>
        <taxon>Vertebrata</taxon>
        <taxon>Euteleostomi</taxon>
        <taxon>Mammalia</taxon>
        <taxon>Eutheria</taxon>
        <taxon>Euarchontoglires</taxon>
        <taxon>Glires</taxon>
        <taxon>Rodentia</taxon>
        <taxon>Sciuromorpha</taxon>
        <taxon>Sciuridae</taxon>
        <taxon>Xerinae</taxon>
        <taxon>Marmotini</taxon>
        <taxon>Ictidomys</taxon>
    </lineage>
</organism>
<feature type="transmembrane region" description="Helical" evidence="1">
    <location>
        <begin position="6"/>
        <end position="26"/>
    </location>
</feature>
<dbReference type="GO" id="GO:0016020">
    <property type="term" value="C:membrane"/>
    <property type="evidence" value="ECO:0007669"/>
    <property type="project" value="TreeGrafter"/>
</dbReference>
<evidence type="ECO:0000256" key="1">
    <source>
        <dbReference type="SAM" id="Phobius"/>
    </source>
</evidence>
<dbReference type="EMBL" id="AGTP01075063">
    <property type="status" value="NOT_ANNOTATED_CDS"/>
    <property type="molecule type" value="Genomic_DNA"/>
</dbReference>
<keyword evidence="1" id="KW-0812">Transmembrane</keyword>
<evidence type="ECO:0000313" key="2">
    <source>
        <dbReference type="Ensembl" id="ENSSTOP00000031974.1"/>
    </source>
</evidence>
<dbReference type="EMBL" id="AGTP01075062">
    <property type="status" value="NOT_ANNOTATED_CDS"/>
    <property type="molecule type" value="Genomic_DNA"/>
</dbReference>
<dbReference type="PANTHER" id="PTHR12127">
    <property type="entry name" value="MUCOLIPIN"/>
    <property type="match status" value="1"/>
</dbReference>
<protein>
    <submittedName>
        <fullName evidence="2">Mucolipin TRP cation channel 2</fullName>
    </submittedName>
</protein>
<dbReference type="EMBL" id="AGTP01075061">
    <property type="status" value="NOT_ANNOTATED_CDS"/>
    <property type="molecule type" value="Genomic_DNA"/>
</dbReference>
<reference evidence="2" key="2">
    <citation type="submission" date="2025-08" db="UniProtKB">
        <authorList>
            <consortium name="Ensembl"/>
        </authorList>
    </citation>
    <scope>IDENTIFICATION</scope>
</reference>
<dbReference type="EMBL" id="AGTP01075057">
    <property type="status" value="NOT_ANNOTATED_CDS"/>
    <property type="molecule type" value="Genomic_DNA"/>
</dbReference>
<dbReference type="EMBL" id="AGTP01075065">
    <property type="status" value="NOT_ANNOTATED_CDS"/>
    <property type="molecule type" value="Genomic_DNA"/>
</dbReference>
<dbReference type="Ensembl" id="ENSSTOT00000032365.1">
    <property type="protein sequence ID" value="ENSSTOP00000031974.1"/>
    <property type="gene ID" value="ENSSTOG00000011302.3"/>
</dbReference>
<keyword evidence="1" id="KW-1133">Transmembrane helix</keyword>
<dbReference type="EMBL" id="AGTP01075060">
    <property type="status" value="NOT_ANNOTATED_CDS"/>
    <property type="molecule type" value="Genomic_DNA"/>
</dbReference>
<proteinExistence type="predicted"/>
<dbReference type="GeneTree" id="ENSGT00950000183036"/>
<name>A0A287DEL4_ICTTR</name>
<dbReference type="EMBL" id="AGTP01075066">
    <property type="status" value="NOT_ANNOTATED_CDS"/>
    <property type="molecule type" value="Genomic_DNA"/>
</dbReference>
<evidence type="ECO:0000313" key="3">
    <source>
        <dbReference type="Proteomes" id="UP000005215"/>
    </source>
</evidence>
<dbReference type="InterPro" id="IPR039031">
    <property type="entry name" value="Mucolipin"/>
</dbReference>
<dbReference type="EMBL" id="AGTP01075064">
    <property type="status" value="NOT_ANNOTATED_CDS"/>
    <property type="molecule type" value="Genomic_DNA"/>
</dbReference>
<dbReference type="Proteomes" id="UP000005215">
    <property type="component" value="Unassembled WGS sequence"/>
</dbReference>
<sequence>LFSRLYLYSFISLFIYMILSLFIALITDSYDTIKKYQQNGFPETDLQEFLKECSSKEECQKESSAFLSSVCCLRRSVLYLMGKDCSKVNPILWNQFLVGDISSFIVFLPKLAF</sequence>
<dbReference type="AlphaFoldDB" id="A0A287DEL4"/>